<dbReference type="RefSeq" id="WP_092477425.1">
    <property type="nucleotide sequence ID" value="NZ_FOHN01000007.1"/>
</dbReference>
<evidence type="ECO:0000313" key="1">
    <source>
        <dbReference type="EMBL" id="SET04798.1"/>
    </source>
</evidence>
<dbReference type="AlphaFoldDB" id="A0A1I0BE36"/>
<dbReference type="STRING" id="29364.SAMN04487772_10779"/>
<dbReference type="Proteomes" id="UP000199800">
    <property type="component" value="Unassembled WGS sequence"/>
</dbReference>
<dbReference type="SUPFAM" id="SSF50969">
    <property type="entry name" value="YVTN repeat-like/Quinoprotein amine dehydrogenase"/>
    <property type="match status" value="1"/>
</dbReference>
<proteinExistence type="predicted"/>
<reference evidence="1 2" key="1">
    <citation type="submission" date="2016-10" db="EMBL/GenBank/DDBJ databases">
        <authorList>
            <person name="de Groot N.N."/>
        </authorList>
    </citation>
    <scope>NUCLEOTIDE SEQUENCE [LARGE SCALE GENOMIC DNA]</scope>
    <source>
        <strain evidence="1 2">DSM 1801</strain>
    </source>
</reference>
<sequence length="470" mass="56000">MINLELEVYERDSAIQEVGEHFQKELIYYLANKSDPLKFFITFVVVDFRNDKMIYINSNTEKNQKIMNQQEDLERYRLTKCPHSTVLSIPERSFLTFNEDEKFFTYVDYVDKKMTVYKMEDLVQLENACFEKISHTFYKDYYDEKYFFLSVVDSKNCLHIYRISIDLSEIEEVDSFEGKPIPPHVLKNYKNFFFLSDEFRYSHFKLAKKDKVVTQDELSRMYFKLSLQLGMKYKELSFSQERHMLYQKMREKFDVKCINGRILMINRDTKEQKYYNTTGGSPAHFEVYDQGDEEFVYTSAHNFFGVKDGVIYFEPAVIDKYRIENNGLTHVGAFSHEMGYRYTSHKLFSVNGKTYLCTFGQPNRLMFVDADNMELFYYDDIGESLLDGQEDLSLFINSLTSEHDIVSIEVSQDSKIIVFTDMNYLYFYDFLNRKIVRKITHGFELDGKQLFTDDITIRTTHMDFMSYQGE</sequence>
<name>A0A1I0BE36_9FIRM</name>
<dbReference type="OrthoDB" id="2078069at2"/>
<dbReference type="EMBL" id="FOHN01000007">
    <property type="protein sequence ID" value="SET04798.1"/>
    <property type="molecule type" value="Genomic_DNA"/>
</dbReference>
<gene>
    <name evidence="1" type="ORF">SAMN04487772_10779</name>
</gene>
<dbReference type="InterPro" id="IPR011044">
    <property type="entry name" value="Quino_amine_DH_bsu"/>
</dbReference>
<accession>A0A1I0BE36</accession>
<protein>
    <submittedName>
        <fullName evidence="1">Uncharacterized protein</fullName>
    </submittedName>
</protein>
<organism evidence="1 2">
    <name type="scientific">[Clostridium] polysaccharolyticum</name>
    <dbReference type="NCBI Taxonomy" id="29364"/>
    <lineage>
        <taxon>Bacteria</taxon>
        <taxon>Bacillati</taxon>
        <taxon>Bacillota</taxon>
        <taxon>Clostridia</taxon>
        <taxon>Lachnospirales</taxon>
        <taxon>Lachnospiraceae</taxon>
    </lineage>
</organism>
<keyword evidence="2" id="KW-1185">Reference proteome</keyword>
<evidence type="ECO:0000313" key="2">
    <source>
        <dbReference type="Proteomes" id="UP000199800"/>
    </source>
</evidence>